<dbReference type="PANTHER" id="PTHR30472">
    <property type="entry name" value="FERRIC ENTEROBACTIN TRANSPORT SYSTEM PERMEASE PROTEIN"/>
    <property type="match status" value="1"/>
</dbReference>
<accession>A0A7H2BIT4</accession>
<dbReference type="GO" id="GO:0005886">
    <property type="term" value="C:plasma membrane"/>
    <property type="evidence" value="ECO:0007669"/>
    <property type="project" value="UniProtKB-SubCell"/>
</dbReference>
<proteinExistence type="inferred from homology"/>
<dbReference type="Pfam" id="PF01032">
    <property type="entry name" value="FecCD"/>
    <property type="match status" value="1"/>
</dbReference>
<feature type="transmembrane region" description="Helical" evidence="8">
    <location>
        <begin position="296"/>
        <end position="316"/>
    </location>
</feature>
<comment type="similarity">
    <text evidence="2">Belongs to the binding-protein-dependent transport system permease family. FecCD subfamily.</text>
</comment>
<keyword evidence="6 8" id="KW-1133">Transmembrane helix</keyword>
<keyword evidence="5 8" id="KW-0812">Transmembrane</keyword>
<name>A0A7H2BIT4_9MICC</name>
<keyword evidence="10" id="KW-1185">Reference proteome</keyword>
<dbReference type="Gene3D" id="1.10.3470.10">
    <property type="entry name" value="ABC transporter involved in vitamin B12 uptake, BtuC"/>
    <property type="match status" value="1"/>
</dbReference>
<comment type="subcellular location">
    <subcellularLocation>
        <location evidence="1">Cell membrane</location>
        <topology evidence="1">Multi-pass membrane protein</topology>
    </subcellularLocation>
</comment>
<evidence type="ECO:0000256" key="7">
    <source>
        <dbReference type="ARBA" id="ARBA00023136"/>
    </source>
</evidence>
<feature type="transmembrane region" description="Helical" evidence="8">
    <location>
        <begin position="138"/>
        <end position="158"/>
    </location>
</feature>
<dbReference type="KEGG" id="rama:IDM48_09410"/>
<evidence type="ECO:0000256" key="4">
    <source>
        <dbReference type="ARBA" id="ARBA00022475"/>
    </source>
</evidence>
<feature type="transmembrane region" description="Helical" evidence="8">
    <location>
        <begin position="113"/>
        <end position="132"/>
    </location>
</feature>
<evidence type="ECO:0000256" key="1">
    <source>
        <dbReference type="ARBA" id="ARBA00004651"/>
    </source>
</evidence>
<keyword evidence="4" id="KW-1003">Cell membrane</keyword>
<dbReference type="GO" id="GO:0022857">
    <property type="term" value="F:transmembrane transporter activity"/>
    <property type="evidence" value="ECO:0007669"/>
    <property type="project" value="InterPro"/>
</dbReference>
<evidence type="ECO:0000256" key="8">
    <source>
        <dbReference type="SAM" id="Phobius"/>
    </source>
</evidence>
<reference evidence="9 10" key="1">
    <citation type="submission" date="2020-09" db="EMBL/GenBank/DDBJ databases">
        <title>Investigation of environmental microbe.</title>
        <authorList>
            <person name="Ou Y."/>
            <person name="Kang Q."/>
        </authorList>
    </citation>
    <scope>NUCLEOTIDE SEQUENCE [LARGE SCALE GENOMIC DNA]</scope>
    <source>
        <strain evidence="9 10">KJZ-9</strain>
    </source>
</reference>
<dbReference type="CDD" id="cd06550">
    <property type="entry name" value="TM_ABC_iron-siderophores_like"/>
    <property type="match status" value="1"/>
</dbReference>
<evidence type="ECO:0000256" key="5">
    <source>
        <dbReference type="ARBA" id="ARBA00022692"/>
    </source>
</evidence>
<feature type="transmembrane region" description="Helical" evidence="8">
    <location>
        <begin position="167"/>
        <end position="186"/>
    </location>
</feature>
<dbReference type="EMBL" id="CP061538">
    <property type="protein sequence ID" value="QNV39580.1"/>
    <property type="molecule type" value="Genomic_DNA"/>
</dbReference>
<evidence type="ECO:0000256" key="2">
    <source>
        <dbReference type="ARBA" id="ARBA00007935"/>
    </source>
</evidence>
<dbReference type="PANTHER" id="PTHR30472:SF24">
    <property type="entry name" value="FERRIC ENTEROBACTIN TRANSPORT SYSTEM PERMEASE PROTEIN FEPG"/>
    <property type="match status" value="1"/>
</dbReference>
<protein>
    <submittedName>
        <fullName evidence="9">Iron ABC transporter permease</fullName>
    </submittedName>
</protein>
<feature type="transmembrane region" description="Helical" evidence="8">
    <location>
        <begin position="27"/>
        <end position="46"/>
    </location>
</feature>
<evidence type="ECO:0000256" key="3">
    <source>
        <dbReference type="ARBA" id="ARBA00022448"/>
    </source>
</evidence>
<organism evidence="9 10">
    <name type="scientific">Rothia amarae</name>
    <dbReference type="NCBI Taxonomy" id="169480"/>
    <lineage>
        <taxon>Bacteria</taxon>
        <taxon>Bacillati</taxon>
        <taxon>Actinomycetota</taxon>
        <taxon>Actinomycetes</taxon>
        <taxon>Micrococcales</taxon>
        <taxon>Micrococcaceae</taxon>
        <taxon>Rothia</taxon>
    </lineage>
</organism>
<keyword evidence="7 8" id="KW-0472">Membrane</keyword>
<keyword evidence="3" id="KW-0813">Transport</keyword>
<evidence type="ECO:0000256" key="6">
    <source>
        <dbReference type="ARBA" id="ARBA00022989"/>
    </source>
</evidence>
<feature type="transmembrane region" description="Helical" evidence="8">
    <location>
        <begin position="83"/>
        <end position="104"/>
    </location>
</feature>
<dbReference type="InterPro" id="IPR037294">
    <property type="entry name" value="ABC_BtuC-like"/>
</dbReference>
<dbReference type="AlphaFoldDB" id="A0A7H2BIT4"/>
<gene>
    <name evidence="9" type="ORF">IDM48_09410</name>
</gene>
<dbReference type="SUPFAM" id="SSF81345">
    <property type="entry name" value="ABC transporter involved in vitamin B12 uptake, BtuC"/>
    <property type="match status" value="1"/>
</dbReference>
<dbReference type="InterPro" id="IPR000522">
    <property type="entry name" value="ABC_transptr_permease_BtuC"/>
</dbReference>
<evidence type="ECO:0000313" key="9">
    <source>
        <dbReference type="EMBL" id="QNV39580.1"/>
    </source>
</evidence>
<dbReference type="Proteomes" id="UP000516421">
    <property type="component" value="Chromosome"/>
</dbReference>
<sequence>MSQVATELTPVDRVAKLRADGRRRPRLIIVGLAVTLVAVFLVRVLLGTYTVTFPDFITILQGGSIEGARGARYIVLSDKLPRAVLGTLTGLAFGCAGAIFQLLLRNPLASPDIIGISSGASLGAVLGIVFWGSTGFEISFLAVAFSLALAILIMVLAAGHGGVGNRFILMGIGVAALGNAVVNYLLTRIDINSAQSAMVWMTGSLSVANWERILILLIALCLIFPAVMLFQRQLHALAVGEELAQSLGLNVTITRWLYIVLGVLLAAVATAASGPIAFVAFVSGPIARRLIGGRHSLTASALVGAIIVVFADFIAANFVPSGAMPVGVLTGAFGAPILIWLLVQSQKEGRS</sequence>
<evidence type="ECO:0000313" key="10">
    <source>
        <dbReference type="Proteomes" id="UP000516421"/>
    </source>
</evidence>
<feature type="transmembrane region" description="Helical" evidence="8">
    <location>
        <begin position="322"/>
        <end position="343"/>
    </location>
</feature>
<dbReference type="RefSeq" id="WP_190617099.1">
    <property type="nucleotide sequence ID" value="NZ_CP061538.1"/>
</dbReference>
<dbReference type="GO" id="GO:0033214">
    <property type="term" value="P:siderophore-iron import into cell"/>
    <property type="evidence" value="ECO:0007669"/>
    <property type="project" value="TreeGrafter"/>
</dbReference>
<feature type="transmembrane region" description="Helical" evidence="8">
    <location>
        <begin position="256"/>
        <end position="284"/>
    </location>
</feature>
<feature type="transmembrane region" description="Helical" evidence="8">
    <location>
        <begin position="213"/>
        <end position="230"/>
    </location>
</feature>